<dbReference type="RefSeq" id="WP_103879404.1">
    <property type="nucleotide sequence ID" value="NZ_FNVG01000004.1"/>
</dbReference>
<feature type="domain" description="Rhodanese" evidence="2">
    <location>
        <begin position="281"/>
        <end position="364"/>
    </location>
</feature>
<dbReference type="EMBL" id="FNVG01000004">
    <property type="protein sequence ID" value="SEF84444.1"/>
    <property type="molecule type" value="Genomic_DNA"/>
</dbReference>
<feature type="transmembrane region" description="Helical" evidence="1">
    <location>
        <begin position="89"/>
        <end position="113"/>
    </location>
</feature>
<accession>A0A1H5VB52</accession>
<evidence type="ECO:0000313" key="4">
    <source>
        <dbReference type="Proteomes" id="UP000236721"/>
    </source>
</evidence>
<dbReference type="OrthoDB" id="1450994at2"/>
<dbReference type="PROSITE" id="PS50206">
    <property type="entry name" value="RHODANESE_3"/>
    <property type="match status" value="1"/>
</dbReference>
<dbReference type="Pfam" id="PF04143">
    <property type="entry name" value="Sulf_transp"/>
    <property type="match status" value="1"/>
</dbReference>
<dbReference type="Proteomes" id="UP000236721">
    <property type="component" value="Unassembled WGS sequence"/>
</dbReference>
<dbReference type="CDD" id="cd00158">
    <property type="entry name" value="RHOD"/>
    <property type="match status" value="1"/>
</dbReference>
<feature type="transmembrane region" description="Helical" evidence="1">
    <location>
        <begin position="166"/>
        <end position="186"/>
    </location>
</feature>
<protein>
    <recommendedName>
        <fullName evidence="2">Rhodanese domain-containing protein</fullName>
    </recommendedName>
</protein>
<dbReference type="SMART" id="SM00450">
    <property type="entry name" value="RHOD"/>
    <property type="match status" value="1"/>
</dbReference>
<evidence type="ECO:0000256" key="1">
    <source>
        <dbReference type="SAM" id="Phobius"/>
    </source>
</evidence>
<proteinExistence type="predicted"/>
<dbReference type="SUPFAM" id="SSF52821">
    <property type="entry name" value="Rhodanese/Cell cycle control phosphatase"/>
    <property type="match status" value="1"/>
</dbReference>
<dbReference type="InterPro" id="IPR001763">
    <property type="entry name" value="Rhodanese-like_dom"/>
</dbReference>
<dbReference type="InterPro" id="IPR036873">
    <property type="entry name" value="Rhodanese-like_dom_sf"/>
</dbReference>
<dbReference type="Gene3D" id="3.40.250.10">
    <property type="entry name" value="Rhodanese-like domain"/>
    <property type="match status" value="1"/>
</dbReference>
<dbReference type="Pfam" id="PF00581">
    <property type="entry name" value="Rhodanese"/>
    <property type="match status" value="1"/>
</dbReference>
<feature type="transmembrane region" description="Helical" evidence="1">
    <location>
        <begin position="12"/>
        <end position="32"/>
    </location>
</feature>
<keyword evidence="4" id="KW-1185">Reference proteome</keyword>
<dbReference type="AlphaFoldDB" id="A0A1H5VB52"/>
<evidence type="ECO:0000259" key="2">
    <source>
        <dbReference type="PROSITE" id="PS50206"/>
    </source>
</evidence>
<gene>
    <name evidence="3" type="ORF">SAMN04488244_104129</name>
</gene>
<evidence type="ECO:0000313" key="3">
    <source>
        <dbReference type="EMBL" id="SEF84444.1"/>
    </source>
</evidence>
<feature type="transmembrane region" description="Helical" evidence="1">
    <location>
        <begin position="53"/>
        <end position="77"/>
    </location>
</feature>
<dbReference type="InterPro" id="IPR007272">
    <property type="entry name" value="Sulf_transp_TsuA/YedE"/>
</dbReference>
<keyword evidence="1" id="KW-1133">Transmembrane helix</keyword>
<keyword evidence="1" id="KW-0812">Transmembrane</keyword>
<organism evidence="3 4">
    <name type="scientific">Vibrio hangzhouensis</name>
    <dbReference type="NCBI Taxonomy" id="462991"/>
    <lineage>
        <taxon>Bacteria</taxon>
        <taxon>Pseudomonadati</taxon>
        <taxon>Pseudomonadota</taxon>
        <taxon>Gammaproteobacteria</taxon>
        <taxon>Vibrionales</taxon>
        <taxon>Vibrionaceae</taxon>
        <taxon>Vibrio</taxon>
    </lineage>
</organism>
<keyword evidence="1" id="KW-0472">Membrane</keyword>
<sequence>MADFPLPLTQLFGSWGAYSIYLMIGLGFGFVLESAGFGNSTKLAAQFYGRDLTVFKVMFTAIIVAMSLIFLTSAVGLLDYNLVWVPPTYLWPGIIGGLIMGVGFIIGGFCPGTSLVAMTTGKLDGVFFVFGVLTGIFLFGETVQYFDVFFNSSYMGRFTLPELFNVSTGSVVLTIVVMAVMLFWGAEHLETWVNKQLGTPPSSTQQPSVKSANRSLALPGASAMIALALSVYVIGQPTTEDRWQKLAPELQAQIDNRAIYVSPKEILSTHFDHSLQLVIYDVRSEVQFNQFHLADAKHLKSGQITEEAKALRLAPANTVILLVDNDEQRATETWKQLKAESVQNVYVLEGGVKRWLNTFTAQHDVHYEQPASPLQPLLYQFDSAVGSQHPAAKPSPVNFPFEGTPKIKLELKRAPASGGCA</sequence>
<reference evidence="4" key="1">
    <citation type="submission" date="2016-10" db="EMBL/GenBank/DDBJ databases">
        <authorList>
            <person name="Varghese N."/>
            <person name="Submissions S."/>
        </authorList>
    </citation>
    <scope>NUCLEOTIDE SEQUENCE [LARGE SCALE GENOMIC DNA]</scope>
    <source>
        <strain evidence="4">CGMCC 1.7062</strain>
    </source>
</reference>
<feature type="transmembrane region" description="Helical" evidence="1">
    <location>
        <begin position="125"/>
        <end position="146"/>
    </location>
</feature>
<name>A0A1H5VB52_9VIBR</name>
<feature type="transmembrane region" description="Helical" evidence="1">
    <location>
        <begin position="216"/>
        <end position="235"/>
    </location>
</feature>